<proteinExistence type="predicted"/>
<evidence type="ECO:0000313" key="1">
    <source>
        <dbReference type="EMBL" id="MFC0209396.1"/>
    </source>
</evidence>
<dbReference type="RefSeq" id="WP_261521039.1">
    <property type="nucleotide sequence ID" value="NZ_JAODNW010000015.1"/>
</dbReference>
<gene>
    <name evidence="1" type="ORF">ACFFJ2_13400</name>
</gene>
<organism evidence="1 2">
    <name type="scientific">Chelativorans intermedius</name>
    <dbReference type="NCBI Taxonomy" id="515947"/>
    <lineage>
        <taxon>Bacteria</taxon>
        <taxon>Pseudomonadati</taxon>
        <taxon>Pseudomonadota</taxon>
        <taxon>Alphaproteobacteria</taxon>
        <taxon>Hyphomicrobiales</taxon>
        <taxon>Phyllobacteriaceae</taxon>
        <taxon>Chelativorans</taxon>
    </lineage>
</organism>
<reference evidence="1 2" key="1">
    <citation type="submission" date="2024-09" db="EMBL/GenBank/DDBJ databases">
        <authorList>
            <person name="Sun Q."/>
            <person name="Mori K."/>
        </authorList>
    </citation>
    <scope>NUCLEOTIDE SEQUENCE [LARGE SCALE GENOMIC DNA]</scope>
    <source>
        <strain evidence="1 2">CCM 8543</strain>
    </source>
</reference>
<dbReference type="Proteomes" id="UP001589755">
    <property type="component" value="Unassembled WGS sequence"/>
</dbReference>
<accession>A0ABV6D9R8</accession>
<comment type="caution">
    <text evidence="1">The sequence shown here is derived from an EMBL/GenBank/DDBJ whole genome shotgun (WGS) entry which is preliminary data.</text>
</comment>
<evidence type="ECO:0000313" key="2">
    <source>
        <dbReference type="Proteomes" id="UP001589755"/>
    </source>
</evidence>
<name>A0ABV6D9R8_9HYPH</name>
<protein>
    <submittedName>
        <fullName evidence="1">Uncharacterized protein</fullName>
    </submittedName>
</protein>
<sequence>MNDFRAKALAHLKRHWHVSIAGTADASHLLNINSNTLKTRLNRGQALVMREPAGPVRSALSFTGYHLIYNLIADRLFRYGLGAEQIDVEEGGLPHIYATWAHDFILSPPHRDESTVRFVKEVDDRVTHMLFEDGKADDWPDAAMTLPLGYMVTRLAGSLYARSGHDEIVNEMLANVKALSEDI</sequence>
<keyword evidence="2" id="KW-1185">Reference proteome</keyword>
<dbReference type="EMBL" id="JBHLXD010000021">
    <property type="protein sequence ID" value="MFC0209396.1"/>
    <property type="molecule type" value="Genomic_DNA"/>
</dbReference>